<dbReference type="EMBL" id="LAZR01002779">
    <property type="protein sequence ID" value="KKN25730.1"/>
    <property type="molecule type" value="Genomic_DNA"/>
</dbReference>
<feature type="transmembrane region" description="Helical" evidence="1">
    <location>
        <begin position="7"/>
        <end position="24"/>
    </location>
</feature>
<keyword evidence="1" id="KW-0812">Transmembrane</keyword>
<sequence>IFKRRIIRLSIGWGSVIAVLFMVIPPEGYIATTFISIAVVGTIILVYIGRKEEREKISIKWRFYTLLSLFLLLIIFGVLLFLQLSIFNPF</sequence>
<accession>A0A0F9P1M7</accession>
<keyword evidence="1" id="KW-0472">Membrane</keyword>
<protein>
    <submittedName>
        <fullName evidence="2">Uncharacterized protein</fullName>
    </submittedName>
</protein>
<feature type="non-terminal residue" evidence="2">
    <location>
        <position position="1"/>
    </location>
</feature>
<gene>
    <name evidence="2" type="ORF">LCGC14_0881870</name>
</gene>
<evidence type="ECO:0000313" key="2">
    <source>
        <dbReference type="EMBL" id="KKN25730.1"/>
    </source>
</evidence>
<keyword evidence="1" id="KW-1133">Transmembrane helix</keyword>
<comment type="caution">
    <text evidence="2">The sequence shown here is derived from an EMBL/GenBank/DDBJ whole genome shotgun (WGS) entry which is preliminary data.</text>
</comment>
<feature type="transmembrane region" description="Helical" evidence="1">
    <location>
        <begin position="61"/>
        <end position="87"/>
    </location>
</feature>
<dbReference type="AlphaFoldDB" id="A0A0F9P1M7"/>
<evidence type="ECO:0000256" key="1">
    <source>
        <dbReference type="SAM" id="Phobius"/>
    </source>
</evidence>
<feature type="transmembrane region" description="Helical" evidence="1">
    <location>
        <begin position="30"/>
        <end position="49"/>
    </location>
</feature>
<name>A0A0F9P1M7_9ZZZZ</name>
<reference evidence="2" key="1">
    <citation type="journal article" date="2015" name="Nature">
        <title>Complex archaea that bridge the gap between prokaryotes and eukaryotes.</title>
        <authorList>
            <person name="Spang A."/>
            <person name="Saw J.H."/>
            <person name="Jorgensen S.L."/>
            <person name="Zaremba-Niedzwiedzka K."/>
            <person name="Martijn J."/>
            <person name="Lind A.E."/>
            <person name="van Eijk R."/>
            <person name="Schleper C."/>
            <person name="Guy L."/>
            <person name="Ettema T.J."/>
        </authorList>
    </citation>
    <scope>NUCLEOTIDE SEQUENCE</scope>
</reference>
<organism evidence="2">
    <name type="scientific">marine sediment metagenome</name>
    <dbReference type="NCBI Taxonomy" id="412755"/>
    <lineage>
        <taxon>unclassified sequences</taxon>
        <taxon>metagenomes</taxon>
        <taxon>ecological metagenomes</taxon>
    </lineage>
</organism>
<proteinExistence type="predicted"/>